<keyword evidence="2" id="KW-1185">Reference proteome</keyword>
<evidence type="ECO:0000313" key="2">
    <source>
        <dbReference type="Proteomes" id="UP000193928"/>
    </source>
</evidence>
<comment type="caution">
    <text evidence="1">The sequence shown here is derived from an EMBL/GenBank/DDBJ whole genome shotgun (WGS) entry which is preliminary data.</text>
</comment>
<dbReference type="AlphaFoldDB" id="A0A1X1VX60"/>
<proteinExistence type="predicted"/>
<dbReference type="EMBL" id="LQOY01000197">
    <property type="protein sequence ID" value="ORV74032.1"/>
    <property type="molecule type" value="Genomic_DNA"/>
</dbReference>
<name>A0A1X1VX60_MYCGO</name>
<organism evidence="1 2">
    <name type="scientific">Mycobacterium gordonae</name>
    <dbReference type="NCBI Taxonomy" id="1778"/>
    <lineage>
        <taxon>Bacteria</taxon>
        <taxon>Bacillati</taxon>
        <taxon>Actinomycetota</taxon>
        <taxon>Actinomycetes</taxon>
        <taxon>Mycobacteriales</taxon>
        <taxon>Mycobacteriaceae</taxon>
        <taxon>Mycobacterium</taxon>
    </lineage>
</organism>
<reference evidence="1 2" key="1">
    <citation type="submission" date="2016-01" db="EMBL/GenBank/DDBJ databases">
        <title>The new phylogeny of the genus Mycobacterium.</title>
        <authorList>
            <person name="Tarcisio F."/>
            <person name="Conor M."/>
            <person name="Antonella G."/>
            <person name="Elisabetta G."/>
            <person name="Giulia F.S."/>
            <person name="Sara T."/>
            <person name="Anna F."/>
            <person name="Clotilde B."/>
            <person name="Roberto B."/>
            <person name="Veronica D.S."/>
            <person name="Fabio R."/>
            <person name="Monica P."/>
            <person name="Olivier J."/>
            <person name="Enrico T."/>
            <person name="Nicola S."/>
        </authorList>
    </citation>
    <scope>NUCLEOTIDE SEQUENCE [LARGE SCALE GENOMIC DNA]</scope>
    <source>
        <strain evidence="1 2">DSM 44160</strain>
    </source>
</reference>
<sequence>MPSVISGRFVRWRAVASSVVNAALAGTAEGDGLAAVLRGLATLFLEEVGGVFGGLGRTGGALMTPRYEDAAVRGTSHSL</sequence>
<gene>
    <name evidence="1" type="ORF">AWC08_01305</name>
</gene>
<protein>
    <submittedName>
        <fullName evidence="1">Uncharacterized protein</fullName>
    </submittedName>
</protein>
<accession>A0A1X1VX60</accession>
<dbReference type="Proteomes" id="UP000193928">
    <property type="component" value="Unassembled WGS sequence"/>
</dbReference>
<evidence type="ECO:0000313" key="1">
    <source>
        <dbReference type="EMBL" id="ORV74032.1"/>
    </source>
</evidence>